<dbReference type="AlphaFoldDB" id="A0A9D4FG74"/>
<sequence>MAFLLVVDISRQQPVQHRQMVPKNLSLICVIQLSHKGKVHFCGGNKTCTPILDLQFLREN</sequence>
<evidence type="ECO:0000313" key="1">
    <source>
        <dbReference type="EMBL" id="KAH3795227.1"/>
    </source>
</evidence>
<reference evidence="1" key="2">
    <citation type="submission" date="2020-11" db="EMBL/GenBank/DDBJ databases">
        <authorList>
            <person name="McCartney M.A."/>
            <person name="Auch B."/>
            <person name="Kono T."/>
            <person name="Mallez S."/>
            <person name="Becker A."/>
            <person name="Gohl D.M."/>
            <person name="Silverstein K.A.T."/>
            <person name="Koren S."/>
            <person name="Bechman K.B."/>
            <person name="Herman A."/>
            <person name="Abrahante J.E."/>
            <person name="Garbe J."/>
        </authorList>
    </citation>
    <scope>NUCLEOTIDE SEQUENCE</scope>
    <source>
        <strain evidence="1">Duluth1</strain>
        <tissue evidence="1">Whole animal</tissue>
    </source>
</reference>
<reference evidence="1" key="1">
    <citation type="journal article" date="2019" name="bioRxiv">
        <title>The Genome of the Zebra Mussel, Dreissena polymorpha: A Resource for Invasive Species Research.</title>
        <authorList>
            <person name="McCartney M.A."/>
            <person name="Auch B."/>
            <person name="Kono T."/>
            <person name="Mallez S."/>
            <person name="Zhang Y."/>
            <person name="Obille A."/>
            <person name="Becker A."/>
            <person name="Abrahante J.E."/>
            <person name="Garbe J."/>
            <person name="Badalamenti J.P."/>
            <person name="Herman A."/>
            <person name="Mangelson H."/>
            <person name="Liachko I."/>
            <person name="Sullivan S."/>
            <person name="Sone E.D."/>
            <person name="Koren S."/>
            <person name="Silverstein K.A.T."/>
            <person name="Beckman K.B."/>
            <person name="Gohl D.M."/>
        </authorList>
    </citation>
    <scope>NUCLEOTIDE SEQUENCE</scope>
    <source>
        <strain evidence="1">Duluth1</strain>
        <tissue evidence="1">Whole animal</tissue>
    </source>
</reference>
<comment type="caution">
    <text evidence="1">The sequence shown here is derived from an EMBL/GenBank/DDBJ whole genome shotgun (WGS) entry which is preliminary data.</text>
</comment>
<accession>A0A9D4FG74</accession>
<organism evidence="1 2">
    <name type="scientific">Dreissena polymorpha</name>
    <name type="common">Zebra mussel</name>
    <name type="synonym">Mytilus polymorpha</name>
    <dbReference type="NCBI Taxonomy" id="45954"/>
    <lineage>
        <taxon>Eukaryota</taxon>
        <taxon>Metazoa</taxon>
        <taxon>Spiralia</taxon>
        <taxon>Lophotrochozoa</taxon>
        <taxon>Mollusca</taxon>
        <taxon>Bivalvia</taxon>
        <taxon>Autobranchia</taxon>
        <taxon>Heteroconchia</taxon>
        <taxon>Euheterodonta</taxon>
        <taxon>Imparidentia</taxon>
        <taxon>Neoheterodontei</taxon>
        <taxon>Myida</taxon>
        <taxon>Dreissenoidea</taxon>
        <taxon>Dreissenidae</taxon>
        <taxon>Dreissena</taxon>
    </lineage>
</organism>
<protein>
    <submittedName>
        <fullName evidence="1">Uncharacterized protein</fullName>
    </submittedName>
</protein>
<evidence type="ECO:0000313" key="2">
    <source>
        <dbReference type="Proteomes" id="UP000828390"/>
    </source>
</evidence>
<gene>
    <name evidence="1" type="ORF">DPMN_148775</name>
</gene>
<keyword evidence="2" id="KW-1185">Reference proteome</keyword>
<proteinExistence type="predicted"/>
<name>A0A9D4FG74_DREPO</name>
<dbReference type="Proteomes" id="UP000828390">
    <property type="component" value="Unassembled WGS sequence"/>
</dbReference>
<dbReference type="EMBL" id="JAIWYP010000007">
    <property type="protein sequence ID" value="KAH3795227.1"/>
    <property type="molecule type" value="Genomic_DNA"/>
</dbReference>